<name>A0ABS9SI45_9BACT</name>
<dbReference type="InterPro" id="IPR032719">
    <property type="entry name" value="WbsX"/>
</dbReference>
<dbReference type="RefSeq" id="WP_240827359.1">
    <property type="nucleotide sequence ID" value="NZ_JAKWBL010000001.1"/>
</dbReference>
<comment type="caution">
    <text evidence="1">The sequence shown here is derived from an EMBL/GenBank/DDBJ whole genome shotgun (WGS) entry which is preliminary data.</text>
</comment>
<sequence>MSLTRKIIGATIFVATHIHLCAQRDQSPGYTLACYYFPNYHVDKRNELYHGKNWTEWEVLKAAKPRFADHYQPKKPLWGYEDESNPQVMEKKINTAHKFGIDVFIYDWYYYEDGLFLQNGLEKGFMKAANNDRLKFALMWANHDWTDLFPRRIAKPNKVLYKGSISKHTWEVMTDYIIEKYFRHPSYWLVEGAPYFSIYELEKLVECFGTYEATAGALQQFRDKTKKQGLKICTLIL</sequence>
<accession>A0ABS9SI45</accession>
<dbReference type="PANTHER" id="PTHR41244:SF1">
    <property type="entry name" value="GLYCOSYLTRANSFERASE"/>
    <property type="match status" value="1"/>
</dbReference>
<dbReference type="Pfam" id="PF14307">
    <property type="entry name" value="Glyco_tran_WbsX"/>
    <property type="match status" value="1"/>
</dbReference>
<reference evidence="1 2" key="1">
    <citation type="submission" date="2022-02" db="EMBL/GenBank/DDBJ databases">
        <authorList>
            <person name="Min J."/>
        </authorList>
    </citation>
    <scope>NUCLEOTIDE SEQUENCE [LARGE SCALE GENOMIC DNA]</scope>
    <source>
        <strain evidence="1 2">GR10-1</strain>
    </source>
</reference>
<dbReference type="EMBL" id="JAKWBL010000001">
    <property type="protein sequence ID" value="MCH5598010.1"/>
    <property type="molecule type" value="Genomic_DNA"/>
</dbReference>
<organism evidence="1 2">
    <name type="scientific">Niabella ginsengisoli</name>
    <dbReference type="NCBI Taxonomy" id="522298"/>
    <lineage>
        <taxon>Bacteria</taxon>
        <taxon>Pseudomonadati</taxon>
        <taxon>Bacteroidota</taxon>
        <taxon>Chitinophagia</taxon>
        <taxon>Chitinophagales</taxon>
        <taxon>Chitinophagaceae</taxon>
        <taxon>Niabella</taxon>
    </lineage>
</organism>
<dbReference type="Proteomes" id="UP001202248">
    <property type="component" value="Unassembled WGS sequence"/>
</dbReference>
<gene>
    <name evidence="1" type="ORF">MKP09_08865</name>
</gene>
<dbReference type="PANTHER" id="PTHR41244">
    <property type="entry name" value="RHAMNAN SYNTHESIS F"/>
    <property type="match status" value="1"/>
</dbReference>
<dbReference type="Gene3D" id="3.20.20.80">
    <property type="entry name" value="Glycosidases"/>
    <property type="match status" value="1"/>
</dbReference>
<protein>
    <submittedName>
        <fullName evidence="1">Glycoside hydrolase family 99-like domain-containing protein</fullName>
    </submittedName>
</protein>
<keyword evidence="2" id="KW-1185">Reference proteome</keyword>
<proteinExistence type="predicted"/>
<evidence type="ECO:0000313" key="1">
    <source>
        <dbReference type="EMBL" id="MCH5598010.1"/>
    </source>
</evidence>
<evidence type="ECO:0000313" key="2">
    <source>
        <dbReference type="Proteomes" id="UP001202248"/>
    </source>
</evidence>